<organism evidence="4 5">
    <name type="scientific">Photorhabdus namnaonensis</name>
    <dbReference type="NCBI Taxonomy" id="1851568"/>
    <lineage>
        <taxon>Bacteria</taxon>
        <taxon>Pseudomonadati</taxon>
        <taxon>Pseudomonadota</taxon>
        <taxon>Gammaproteobacteria</taxon>
        <taxon>Enterobacterales</taxon>
        <taxon>Morganellaceae</taxon>
        <taxon>Photorhabdus</taxon>
    </lineage>
</organism>
<dbReference type="RefSeq" id="WP_082302617.1">
    <property type="nucleotide sequence ID" value="NZ_CAWMQN010000080.1"/>
</dbReference>
<dbReference type="Gene3D" id="3.30.1690.10">
    <property type="entry name" value="TcpA-like pilin"/>
    <property type="match status" value="1"/>
</dbReference>
<dbReference type="Proteomes" id="UP000092665">
    <property type="component" value="Unassembled WGS sequence"/>
</dbReference>
<dbReference type="GO" id="GO:0016020">
    <property type="term" value="C:membrane"/>
    <property type="evidence" value="ECO:0007669"/>
    <property type="project" value="UniProtKB-SubCell"/>
</dbReference>
<protein>
    <submittedName>
        <fullName evidence="4">Major structural subunit of bundle-forming pilus</fullName>
    </submittedName>
</protein>
<dbReference type="Pfam" id="PF08805">
    <property type="entry name" value="PilS"/>
    <property type="match status" value="1"/>
</dbReference>
<accession>A0A1B8YF97</accession>
<evidence type="ECO:0000259" key="3">
    <source>
        <dbReference type="Pfam" id="PF08805"/>
    </source>
</evidence>
<keyword evidence="2" id="KW-0472">Membrane</keyword>
<dbReference type="AlphaFoldDB" id="A0A1B8YF97"/>
<evidence type="ECO:0000313" key="4">
    <source>
        <dbReference type="EMBL" id="OCA53765.1"/>
    </source>
</evidence>
<keyword evidence="5" id="KW-1185">Reference proteome</keyword>
<dbReference type="SUPFAM" id="SSF54523">
    <property type="entry name" value="Pili subunits"/>
    <property type="match status" value="1"/>
</dbReference>
<proteinExistence type="predicted"/>
<dbReference type="InterPro" id="IPR045584">
    <property type="entry name" value="Pilin-like"/>
</dbReference>
<comment type="subcellular location">
    <subcellularLocation>
        <location evidence="1">Membrane</location>
    </subcellularLocation>
</comment>
<reference evidence="5" key="1">
    <citation type="submission" date="2015-11" db="EMBL/GenBank/DDBJ databases">
        <authorList>
            <person name="Tobias N.J."/>
            <person name="Mishra B."/>
            <person name="Gupta D.K."/>
            <person name="Thines M."/>
            <person name="Stinear T.P."/>
            <person name="Bode H.B."/>
        </authorList>
    </citation>
    <scope>NUCLEOTIDE SEQUENCE [LARGE SCALE GENOMIC DNA]</scope>
    <source>
        <strain evidence="5">PB45.5</strain>
    </source>
</reference>
<evidence type="ECO:0000256" key="2">
    <source>
        <dbReference type="SAM" id="Phobius"/>
    </source>
</evidence>
<feature type="transmembrane region" description="Helical" evidence="2">
    <location>
        <begin position="21"/>
        <end position="47"/>
    </location>
</feature>
<feature type="domain" description="Type 4 secretion system PilS N-terminal" evidence="3">
    <location>
        <begin position="50"/>
        <end position="199"/>
    </location>
</feature>
<comment type="caution">
    <text evidence="4">The sequence shown here is derived from an EMBL/GenBank/DDBJ whole genome shotgun (WGS) entry which is preliminary data.</text>
</comment>
<name>A0A1B8YF97_9GAMM</name>
<sequence length="200" mass="21215">MQYMMIQKQDRMVRSPERGWAILENGAVALVVIAVITVVLGGIYMLYDRKDAVVETTNLQTIISSTQGLMKGSGGYEFSNADKMTGVLIQLGGVPKSMTVRGDTTVGNATLWNIWGGQVKVGPSSTGGFNNGFTVTYERVPQSACVSLATGMSRGGSASEITINNTHHADGKVTLESASTACTRNNGRTGTNKLIFTING</sequence>
<evidence type="ECO:0000313" key="5">
    <source>
        <dbReference type="Proteomes" id="UP000092665"/>
    </source>
</evidence>
<keyword evidence="2" id="KW-0812">Transmembrane</keyword>
<dbReference type="InterPro" id="IPR014911">
    <property type="entry name" value="PilS_N"/>
</dbReference>
<gene>
    <name evidence="4" type="primary">bfpA</name>
    <name evidence="4" type="ORF">Phpb_03317</name>
</gene>
<dbReference type="PATRIC" id="fig|29488.15.peg.3646"/>
<keyword evidence="2" id="KW-1133">Transmembrane helix</keyword>
<dbReference type="EMBL" id="LOIC01000080">
    <property type="protein sequence ID" value="OCA53765.1"/>
    <property type="molecule type" value="Genomic_DNA"/>
</dbReference>
<evidence type="ECO:0000256" key="1">
    <source>
        <dbReference type="ARBA" id="ARBA00004370"/>
    </source>
</evidence>